<keyword evidence="6 10" id="KW-0521">NADP</keyword>
<dbReference type="InterPro" id="IPR036291">
    <property type="entry name" value="NAD(P)-bd_dom_sf"/>
</dbReference>
<dbReference type="EC" id="1.1.1.169" evidence="3 10"/>
<dbReference type="InterPro" id="IPR008927">
    <property type="entry name" value="6-PGluconate_DH-like_C_sf"/>
</dbReference>
<dbReference type="SUPFAM" id="SSF51735">
    <property type="entry name" value="NAD(P)-binding Rossmann-fold domains"/>
    <property type="match status" value="1"/>
</dbReference>
<evidence type="ECO:0000256" key="7">
    <source>
        <dbReference type="ARBA" id="ARBA00023002"/>
    </source>
</evidence>
<evidence type="ECO:0000256" key="3">
    <source>
        <dbReference type="ARBA" id="ARBA00013014"/>
    </source>
</evidence>
<evidence type="ECO:0000256" key="5">
    <source>
        <dbReference type="ARBA" id="ARBA00022655"/>
    </source>
</evidence>
<dbReference type="Pfam" id="PF02558">
    <property type="entry name" value="ApbA"/>
    <property type="match status" value="1"/>
</dbReference>
<proteinExistence type="inferred from homology"/>
<evidence type="ECO:0000256" key="6">
    <source>
        <dbReference type="ARBA" id="ARBA00022857"/>
    </source>
</evidence>
<evidence type="ECO:0000256" key="1">
    <source>
        <dbReference type="ARBA" id="ARBA00004994"/>
    </source>
</evidence>
<comment type="caution">
    <text evidence="13">The sequence shown here is derived from an EMBL/GenBank/DDBJ whole genome shotgun (WGS) entry which is preliminary data.</text>
</comment>
<dbReference type="InterPro" id="IPR051402">
    <property type="entry name" value="KPR-Related"/>
</dbReference>
<keyword evidence="7 10" id="KW-0560">Oxidoreductase</keyword>
<protein>
    <recommendedName>
        <fullName evidence="4 10">2-dehydropantoate 2-reductase</fullName>
        <ecNumber evidence="3 10">1.1.1.169</ecNumber>
    </recommendedName>
    <alternativeName>
        <fullName evidence="8 10">Ketopantoate reductase</fullName>
    </alternativeName>
</protein>
<comment type="function">
    <text evidence="10">Catalyzes the NADPH-dependent reduction of ketopantoate into pantoic acid.</text>
</comment>
<evidence type="ECO:0000256" key="9">
    <source>
        <dbReference type="ARBA" id="ARBA00048793"/>
    </source>
</evidence>
<gene>
    <name evidence="13" type="ORF">OEG84_12445</name>
</gene>
<dbReference type="InterPro" id="IPR013328">
    <property type="entry name" value="6PGD_dom2"/>
</dbReference>
<evidence type="ECO:0000256" key="8">
    <source>
        <dbReference type="ARBA" id="ARBA00032024"/>
    </source>
</evidence>
<evidence type="ECO:0000313" key="13">
    <source>
        <dbReference type="EMBL" id="MCY0148502.1"/>
    </source>
</evidence>
<evidence type="ECO:0000256" key="4">
    <source>
        <dbReference type="ARBA" id="ARBA00019465"/>
    </source>
</evidence>
<accession>A0ABT3Z9T3</accession>
<dbReference type="Pfam" id="PF08546">
    <property type="entry name" value="ApbA_C"/>
    <property type="match status" value="1"/>
</dbReference>
<evidence type="ECO:0000256" key="10">
    <source>
        <dbReference type="RuleBase" id="RU362068"/>
    </source>
</evidence>
<dbReference type="Proteomes" id="UP001073227">
    <property type="component" value="Unassembled WGS sequence"/>
</dbReference>
<dbReference type="NCBIfam" id="TIGR00745">
    <property type="entry name" value="apbA_panE"/>
    <property type="match status" value="1"/>
</dbReference>
<evidence type="ECO:0000259" key="12">
    <source>
        <dbReference type="Pfam" id="PF08546"/>
    </source>
</evidence>
<dbReference type="PANTHER" id="PTHR21708">
    <property type="entry name" value="PROBABLE 2-DEHYDROPANTOATE 2-REDUCTASE"/>
    <property type="match status" value="1"/>
</dbReference>
<dbReference type="InterPro" id="IPR003710">
    <property type="entry name" value="ApbA"/>
</dbReference>
<comment type="similarity">
    <text evidence="2 10">Belongs to the ketopantoate reductase family.</text>
</comment>
<name>A0ABT3Z9T3_9HYPH</name>
<feature type="domain" description="Ketopantoate reductase N-terminal" evidence="11">
    <location>
        <begin position="9"/>
        <end position="144"/>
    </location>
</feature>
<dbReference type="Gene3D" id="1.10.1040.10">
    <property type="entry name" value="N-(1-d-carboxylethyl)-l-norvaline Dehydrogenase, domain 2"/>
    <property type="match status" value="1"/>
</dbReference>
<keyword evidence="14" id="KW-1185">Reference proteome</keyword>
<evidence type="ECO:0000259" key="11">
    <source>
        <dbReference type="Pfam" id="PF02558"/>
    </source>
</evidence>
<evidence type="ECO:0000256" key="2">
    <source>
        <dbReference type="ARBA" id="ARBA00007870"/>
    </source>
</evidence>
<dbReference type="PROSITE" id="PS51257">
    <property type="entry name" value="PROKAR_LIPOPROTEIN"/>
    <property type="match status" value="1"/>
</dbReference>
<dbReference type="EMBL" id="JAOVZR010000001">
    <property type="protein sequence ID" value="MCY0148502.1"/>
    <property type="molecule type" value="Genomic_DNA"/>
</dbReference>
<keyword evidence="5 10" id="KW-0566">Pantothenate biosynthesis</keyword>
<dbReference type="InterPro" id="IPR013332">
    <property type="entry name" value="KPR_N"/>
</dbReference>
<comment type="catalytic activity">
    <reaction evidence="9 10">
        <text>(R)-pantoate + NADP(+) = 2-dehydropantoate + NADPH + H(+)</text>
        <dbReference type="Rhea" id="RHEA:16233"/>
        <dbReference type="ChEBI" id="CHEBI:11561"/>
        <dbReference type="ChEBI" id="CHEBI:15378"/>
        <dbReference type="ChEBI" id="CHEBI:15980"/>
        <dbReference type="ChEBI" id="CHEBI:57783"/>
        <dbReference type="ChEBI" id="CHEBI:58349"/>
        <dbReference type="EC" id="1.1.1.169"/>
    </reaction>
</comment>
<dbReference type="InterPro" id="IPR013752">
    <property type="entry name" value="KPA_reductase"/>
</dbReference>
<dbReference type="SUPFAM" id="SSF48179">
    <property type="entry name" value="6-phosphogluconate dehydrogenase C-terminal domain-like"/>
    <property type="match status" value="1"/>
</dbReference>
<dbReference type="PANTHER" id="PTHR21708:SF26">
    <property type="entry name" value="2-DEHYDROPANTOATE 2-REDUCTASE"/>
    <property type="match status" value="1"/>
</dbReference>
<feature type="domain" description="Ketopantoate reductase C-terminal" evidence="12">
    <location>
        <begin position="186"/>
        <end position="312"/>
    </location>
</feature>
<comment type="pathway">
    <text evidence="1 10">Cofactor biosynthesis; (R)-pantothenate biosynthesis; (R)-pantoate from 3-methyl-2-oxobutanoate: step 2/2.</text>
</comment>
<dbReference type="RefSeq" id="WP_267654066.1">
    <property type="nucleotide sequence ID" value="NZ_JAOVZR010000001.1"/>
</dbReference>
<reference evidence="13" key="1">
    <citation type="submission" date="2022-10" db="EMBL/GenBank/DDBJ databases">
        <title>Hoeflea sp. G2-23, isolated from marine algae.</title>
        <authorList>
            <person name="Kristyanto S."/>
            <person name="Kim J.M."/>
            <person name="Jeon C.O."/>
        </authorList>
    </citation>
    <scope>NUCLEOTIDE SEQUENCE</scope>
    <source>
        <strain evidence="13">G2-23</strain>
    </source>
</reference>
<organism evidence="13 14">
    <name type="scientific">Hoeflea algicola</name>
    <dbReference type="NCBI Taxonomy" id="2983763"/>
    <lineage>
        <taxon>Bacteria</taxon>
        <taxon>Pseudomonadati</taxon>
        <taxon>Pseudomonadota</taxon>
        <taxon>Alphaproteobacteria</taxon>
        <taxon>Hyphomicrobiales</taxon>
        <taxon>Rhizobiaceae</taxon>
        <taxon>Hoeflea</taxon>
    </lineage>
</organism>
<sequence length="324" mass="34247">MQVDYKPRVVVLGAGAMGCLFGGHLKSSGLDVWLVDDYAAHIAAINDNGLRMTGDWGEKVVEISATTDASVIEGADVVLVQCKGMQTAQAVSKARHLFYEGGAVAISFQNGLGNEEVISDIVGAENVLGGLAVPSALLLEPGVILCYNDMHLPSYIGEMGGGVSDRTNQIAAAFSKSALNVTASADIRREMWTKLLGNIGLGALSGVTDLTQHQIMSDAGFRTVVLRSIDEAMAVAKASGVALTIEDRDSILAMLTGREGGGDTKSSIRMDLERHRKTEIDHIYGPVIESGRKFGVHTPTLDTLSAIIKGMETRYLNGTIPSVS</sequence>
<evidence type="ECO:0000313" key="14">
    <source>
        <dbReference type="Proteomes" id="UP001073227"/>
    </source>
</evidence>
<dbReference type="Gene3D" id="3.40.50.720">
    <property type="entry name" value="NAD(P)-binding Rossmann-like Domain"/>
    <property type="match status" value="1"/>
</dbReference>